<dbReference type="Proteomes" id="UP000049455">
    <property type="component" value="Unassembled WGS sequence"/>
</dbReference>
<dbReference type="AlphaFoldDB" id="A0A0M7BDX9"/>
<dbReference type="GO" id="GO:0034599">
    <property type="term" value="P:cellular response to oxidative stress"/>
    <property type="evidence" value="ECO:0007669"/>
    <property type="project" value="TreeGrafter"/>
</dbReference>
<evidence type="ECO:0000256" key="11">
    <source>
        <dbReference type="ARBA" id="ARBA00042639"/>
    </source>
</evidence>
<proteinExistence type="inferred from homology"/>
<keyword evidence="6 16" id="KW-0560">Oxidoreductase</keyword>
<dbReference type="PIRSF" id="PIRSF000239">
    <property type="entry name" value="AHPC"/>
    <property type="match status" value="1"/>
</dbReference>
<dbReference type="STRING" id="313367.JSE7799_02763"/>
<evidence type="ECO:0000259" key="15">
    <source>
        <dbReference type="PROSITE" id="PS51352"/>
    </source>
</evidence>
<dbReference type="InterPro" id="IPR024706">
    <property type="entry name" value="Peroxiredoxin_AhpC-typ"/>
</dbReference>
<dbReference type="InterPro" id="IPR036249">
    <property type="entry name" value="Thioredoxin-like_sf"/>
</dbReference>
<dbReference type="RefSeq" id="WP_055664140.1">
    <property type="nucleotide sequence ID" value="NZ_CYPR01000185.1"/>
</dbReference>
<evidence type="ECO:0000256" key="3">
    <source>
        <dbReference type="ARBA" id="ARBA00013017"/>
    </source>
</evidence>
<dbReference type="PANTHER" id="PTHR42801">
    <property type="entry name" value="THIOREDOXIN-DEPENDENT PEROXIDE REDUCTASE"/>
    <property type="match status" value="1"/>
</dbReference>
<evidence type="ECO:0000256" key="1">
    <source>
        <dbReference type="ARBA" id="ARBA00003330"/>
    </source>
</evidence>
<evidence type="ECO:0000256" key="13">
    <source>
        <dbReference type="PIRSR" id="PIRSR000239-1"/>
    </source>
</evidence>
<name>A0A0M7BDX9_9RHOB</name>
<evidence type="ECO:0000256" key="7">
    <source>
        <dbReference type="ARBA" id="ARBA00023157"/>
    </source>
</evidence>
<dbReference type="GO" id="GO:0005737">
    <property type="term" value="C:cytoplasm"/>
    <property type="evidence" value="ECO:0007669"/>
    <property type="project" value="TreeGrafter"/>
</dbReference>
<dbReference type="GO" id="GO:0008379">
    <property type="term" value="F:thioredoxin peroxidase activity"/>
    <property type="evidence" value="ECO:0007669"/>
    <property type="project" value="TreeGrafter"/>
</dbReference>
<comment type="subunit">
    <text evidence="2">Monomer.</text>
</comment>
<accession>A0A0M7BDX9</accession>
<dbReference type="GO" id="GO:0045454">
    <property type="term" value="P:cell redox homeostasis"/>
    <property type="evidence" value="ECO:0007669"/>
    <property type="project" value="TreeGrafter"/>
</dbReference>
<evidence type="ECO:0000256" key="5">
    <source>
        <dbReference type="ARBA" id="ARBA00022862"/>
    </source>
</evidence>
<comment type="catalytic activity">
    <reaction evidence="12">
        <text>a hydroperoxide + [thioredoxin]-dithiol = an alcohol + [thioredoxin]-disulfide + H2O</text>
        <dbReference type="Rhea" id="RHEA:62620"/>
        <dbReference type="Rhea" id="RHEA-COMP:10698"/>
        <dbReference type="Rhea" id="RHEA-COMP:10700"/>
        <dbReference type="ChEBI" id="CHEBI:15377"/>
        <dbReference type="ChEBI" id="CHEBI:29950"/>
        <dbReference type="ChEBI" id="CHEBI:30879"/>
        <dbReference type="ChEBI" id="CHEBI:35924"/>
        <dbReference type="ChEBI" id="CHEBI:50058"/>
        <dbReference type="EC" id="1.11.1.24"/>
    </reaction>
</comment>
<gene>
    <name evidence="16" type="primary">bcp</name>
    <name evidence="16" type="ORF">JSE7799_02763</name>
</gene>
<feature type="region of interest" description="Disordered" evidence="14">
    <location>
        <begin position="1"/>
        <end position="22"/>
    </location>
</feature>
<keyword evidence="7" id="KW-1015">Disulfide bond</keyword>
<feature type="domain" description="Thioredoxin" evidence="15">
    <location>
        <begin position="9"/>
        <end position="163"/>
    </location>
</feature>
<keyword evidence="4 16" id="KW-0575">Peroxidase</keyword>
<dbReference type="InterPro" id="IPR000866">
    <property type="entry name" value="AhpC/TSA"/>
</dbReference>
<evidence type="ECO:0000256" key="14">
    <source>
        <dbReference type="SAM" id="MobiDB-lite"/>
    </source>
</evidence>
<protein>
    <recommendedName>
        <fullName evidence="3">thioredoxin-dependent peroxiredoxin</fullName>
        <ecNumber evidence="3">1.11.1.24</ecNumber>
    </recommendedName>
    <alternativeName>
        <fullName evidence="9">Thioredoxin peroxidase</fullName>
    </alternativeName>
    <alternativeName>
        <fullName evidence="11">Thioredoxin-dependent peroxiredoxin Bcp</fullName>
    </alternativeName>
</protein>
<evidence type="ECO:0000256" key="4">
    <source>
        <dbReference type="ARBA" id="ARBA00022559"/>
    </source>
</evidence>
<keyword evidence="8" id="KW-0676">Redox-active center</keyword>
<evidence type="ECO:0000313" key="16">
    <source>
        <dbReference type="EMBL" id="CUH40034.1"/>
    </source>
</evidence>
<evidence type="ECO:0000256" key="2">
    <source>
        <dbReference type="ARBA" id="ARBA00011245"/>
    </source>
</evidence>
<evidence type="ECO:0000256" key="12">
    <source>
        <dbReference type="ARBA" id="ARBA00049091"/>
    </source>
</evidence>
<dbReference type="FunFam" id="3.40.30.10:FF:000007">
    <property type="entry name" value="Thioredoxin-dependent thiol peroxidase"/>
    <property type="match status" value="1"/>
</dbReference>
<dbReference type="InterPro" id="IPR050924">
    <property type="entry name" value="Peroxiredoxin_BCP/PrxQ"/>
</dbReference>
<dbReference type="CDD" id="cd03017">
    <property type="entry name" value="PRX_BCP"/>
    <property type="match status" value="1"/>
</dbReference>
<reference evidence="16 17" key="1">
    <citation type="submission" date="2015-09" db="EMBL/GenBank/DDBJ databases">
        <authorList>
            <person name="Jackson K.R."/>
            <person name="Lunt B.L."/>
            <person name="Fisher J.N.B."/>
            <person name="Gardner A.V."/>
            <person name="Bailey M.E."/>
            <person name="Deus L.M."/>
            <person name="Earl A.S."/>
            <person name="Gibby P.D."/>
            <person name="Hartmann K.A."/>
            <person name="Liu J.E."/>
            <person name="Manci A.M."/>
            <person name="Nielsen D.A."/>
            <person name="Solomon M.B."/>
            <person name="Breakwell D.P."/>
            <person name="Burnett S.H."/>
            <person name="Grose J.H."/>
        </authorList>
    </citation>
    <scope>NUCLEOTIDE SEQUENCE [LARGE SCALE GENOMIC DNA]</scope>
    <source>
        <strain evidence="16 17">CECT 7799</strain>
    </source>
</reference>
<dbReference type="EMBL" id="CYPR01000185">
    <property type="protein sequence ID" value="CUH40034.1"/>
    <property type="molecule type" value="Genomic_DNA"/>
</dbReference>
<comment type="similarity">
    <text evidence="10">Belongs to the peroxiredoxin family. BCP/PrxQ subfamily.</text>
</comment>
<keyword evidence="5" id="KW-0049">Antioxidant</keyword>
<comment type="function">
    <text evidence="1">Thiol-specific peroxidase that catalyzes the reduction of hydrogen peroxide and organic hydroperoxides to water and alcohols, respectively. Plays a role in cell protection against oxidative stress by detoxifying peroxides and as sensor of hydrogen peroxide-mediated signaling events.</text>
</comment>
<dbReference type="PROSITE" id="PS51352">
    <property type="entry name" value="THIOREDOXIN_2"/>
    <property type="match status" value="1"/>
</dbReference>
<sequence>MTTQTDNPVKAGDPAPDFTLPAGAGAGTGGEVSLSALRGKTVVLYFYPKDDTPGCTKQGIAFSEAADAFAAAGAVIVGVSKDSVVKHDKFAAKHGLNLILASDEDGTTCEDYGVWVEKNMYGKTFMGIERTTFLIDPQGIVQQVWGKVKVPGHIEEVLGAVSS</sequence>
<dbReference type="SUPFAM" id="SSF52833">
    <property type="entry name" value="Thioredoxin-like"/>
    <property type="match status" value="1"/>
</dbReference>
<evidence type="ECO:0000256" key="9">
    <source>
        <dbReference type="ARBA" id="ARBA00032824"/>
    </source>
</evidence>
<evidence type="ECO:0000256" key="6">
    <source>
        <dbReference type="ARBA" id="ARBA00023002"/>
    </source>
</evidence>
<dbReference type="InterPro" id="IPR013766">
    <property type="entry name" value="Thioredoxin_domain"/>
</dbReference>
<dbReference type="OrthoDB" id="9812811at2"/>
<evidence type="ECO:0000313" key="17">
    <source>
        <dbReference type="Proteomes" id="UP000049455"/>
    </source>
</evidence>
<evidence type="ECO:0000256" key="8">
    <source>
        <dbReference type="ARBA" id="ARBA00023284"/>
    </source>
</evidence>
<dbReference type="Pfam" id="PF00578">
    <property type="entry name" value="AhpC-TSA"/>
    <property type="match status" value="1"/>
</dbReference>
<evidence type="ECO:0000256" key="10">
    <source>
        <dbReference type="ARBA" id="ARBA00038489"/>
    </source>
</evidence>
<dbReference type="EC" id="1.11.1.24" evidence="3"/>
<keyword evidence="17" id="KW-1185">Reference proteome</keyword>
<dbReference type="PANTHER" id="PTHR42801:SF4">
    <property type="entry name" value="AHPC_TSA FAMILY PROTEIN"/>
    <property type="match status" value="1"/>
</dbReference>
<dbReference type="Gene3D" id="3.40.30.10">
    <property type="entry name" value="Glutaredoxin"/>
    <property type="match status" value="1"/>
</dbReference>
<organism evidence="16 17">
    <name type="scientific">Jannaschia seosinensis</name>
    <dbReference type="NCBI Taxonomy" id="313367"/>
    <lineage>
        <taxon>Bacteria</taxon>
        <taxon>Pseudomonadati</taxon>
        <taxon>Pseudomonadota</taxon>
        <taxon>Alphaproteobacteria</taxon>
        <taxon>Rhodobacterales</taxon>
        <taxon>Roseobacteraceae</taxon>
        <taxon>Jannaschia</taxon>
    </lineage>
</organism>
<feature type="active site" description="Cysteine sulfenic acid (-SOH) intermediate; for peroxidase activity" evidence="13">
    <location>
        <position position="55"/>
    </location>
</feature>